<gene>
    <name evidence="4" type="ORF">U0070_018006</name>
</gene>
<keyword evidence="1" id="KW-0007">Acetylation</keyword>
<name>A0AAW0HWE6_MYOGA</name>
<comment type="caution">
    <text evidence="4">The sequence shown here is derived from an EMBL/GenBank/DDBJ whole genome shotgun (WGS) entry which is preliminary data.</text>
</comment>
<proteinExistence type="predicted"/>
<dbReference type="AlphaFoldDB" id="A0AAW0HWE6"/>
<evidence type="ECO:0000313" key="5">
    <source>
        <dbReference type="Proteomes" id="UP001488838"/>
    </source>
</evidence>
<evidence type="ECO:0000313" key="4">
    <source>
        <dbReference type="EMBL" id="KAK7806469.1"/>
    </source>
</evidence>
<organism evidence="4 5">
    <name type="scientific">Myodes glareolus</name>
    <name type="common">Bank vole</name>
    <name type="synonym">Clethrionomys glareolus</name>
    <dbReference type="NCBI Taxonomy" id="447135"/>
    <lineage>
        <taxon>Eukaryota</taxon>
        <taxon>Metazoa</taxon>
        <taxon>Chordata</taxon>
        <taxon>Craniata</taxon>
        <taxon>Vertebrata</taxon>
        <taxon>Euteleostomi</taxon>
        <taxon>Mammalia</taxon>
        <taxon>Eutheria</taxon>
        <taxon>Euarchontoglires</taxon>
        <taxon>Glires</taxon>
        <taxon>Rodentia</taxon>
        <taxon>Myomorpha</taxon>
        <taxon>Muroidea</taxon>
        <taxon>Cricetidae</taxon>
        <taxon>Arvicolinae</taxon>
        <taxon>Myodes</taxon>
    </lineage>
</organism>
<dbReference type="InterPro" id="IPR016163">
    <property type="entry name" value="Ald_DH_C"/>
</dbReference>
<dbReference type="FunFam" id="3.40.605.10:FF:000026">
    <property type="entry name" value="Aldehyde dehydrogenase, putative"/>
    <property type="match status" value="1"/>
</dbReference>
<dbReference type="SUPFAM" id="SSF53720">
    <property type="entry name" value="ALDH-like"/>
    <property type="match status" value="1"/>
</dbReference>
<feature type="domain" description="Aldehyde dehydrogenase" evidence="3">
    <location>
        <begin position="31"/>
        <end position="71"/>
    </location>
</feature>
<dbReference type="InterPro" id="IPR015590">
    <property type="entry name" value="Aldehyde_DH_dom"/>
</dbReference>
<evidence type="ECO:0000256" key="1">
    <source>
        <dbReference type="ARBA" id="ARBA00022990"/>
    </source>
</evidence>
<dbReference type="InterPro" id="IPR016162">
    <property type="entry name" value="Ald_DH_N"/>
</dbReference>
<dbReference type="GO" id="GO:0016620">
    <property type="term" value="F:oxidoreductase activity, acting on the aldehyde or oxo group of donors, NAD or NADP as acceptor"/>
    <property type="evidence" value="ECO:0007669"/>
    <property type="project" value="InterPro"/>
</dbReference>
<protein>
    <recommendedName>
        <fullName evidence="3">Aldehyde dehydrogenase domain-containing protein</fullName>
    </recommendedName>
</protein>
<evidence type="ECO:0000259" key="3">
    <source>
        <dbReference type="Pfam" id="PF00171"/>
    </source>
</evidence>
<dbReference type="Gene3D" id="3.40.309.10">
    <property type="entry name" value="Aldehyde Dehydrogenase, Chain A, domain 2"/>
    <property type="match status" value="1"/>
</dbReference>
<dbReference type="Gene3D" id="3.40.605.10">
    <property type="entry name" value="Aldehyde Dehydrogenase, Chain A, domain 1"/>
    <property type="match status" value="1"/>
</dbReference>
<dbReference type="PANTHER" id="PTHR11699">
    <property type="entry name" value="ALDEHYDE DEHYDROGENASE-RELATED"/>
    <property type="match status" value="1"/>
</dbReference>
<dbReference type="InterPro" id="IPR016161">
    <property type="entry name" value="Ald_DH/histidinol_DH"/>
</dbReference>
<evidence type="ECO:0000256" key="2">
    <source>
        <dbReference type="ARBA" id="ARBA00023002"/>
    </source>
</evidence>
<accession>A0AAW0HWE6</accession>
<dbReference type="Proteomes" id="UP001488838">
    <property type="component" value="Unassembled WGS sequence"/>
</dbReference>
<dbReference type="Pfam" id="PF00171">
    <property type="entry name" value="Aldedh"/>
    <property type="match status" value="1"/>
</dbReference>
<keyword evidence="2" id="KW-0560">Oxidoreductase</keyword>
<dbReference type="EMBL" id="JBBHLL010000301">
    <property type="protein sequence ID" value="KAK7806469.1"/>
    <property type="molecule type" value="Genomic_DNA"/>
</dbReference>
<keyword evidence="5" id="KW-1185">Reference proteome</keyword>
<reference evidence="4 5" key="1">
    <citation type="journal article" date="2023" name="bioRxiv">
        <title>Conserved and derived expression patterns and positive selection on dental genes reveal complex evolutionary context of ever-growing rodent molars.</title>
        <authorList>
            <person name="Calamari Z.T."/>
            <person name="Song A."/>
            <person name="Cohen E."/>
            <person name="Akter M."/>
            <person name="Roy R.D."/>
            <person name="Hallikas O."/>
            <person name="Christensen M.M."/>
            <person name="Li P."/>
            <person name="Marangoni P."/>
            <person name="Jernvall J."/>
            <person name="Klein O.D."/>
        </authorList>
    </citation>
    <scope>NUCLEOTIDE SEQUENCE [LARGE SCALE GENOMIC DNA]</scope>
    <source>
        <strain evidence="4">V071</strain>
    </source>
</reference>
<sequence>MSRAPYEIVEPGRAWNGTQPLTVTCVLISNNRINCYDVFGAQSPFGGYKMSGSGRELGEYGLQAYTEVKTVSVCGHLRPGLSCHAYVSH</sequence>